<dbReference type="GO" id="GO:0009247">
    <property type="term" value="P:glycolipid biosynthetic process"/>
    <property type="evidence" value="ECO:0007669"/>
    <property type="project" value="UniProtKB-ARBA"/>
</dbReference>
<dbReference type="GO" id="GO:0016746">
    <property type="term" value="F:acyltransferase activity"/>
    <property type="evidence" value="ECO:0007669"/>
    <property type="project" value="UniProtKB-KW"/>
</dbReference>
<dbReference type="EMBL" id="FNPX01000001">
    <property type="protein sequence ID" value="SDY36511.1"/>
    <property type="molecule type" value="Genomic_DNA"/>
</dbReference>
<dbReference type="Pfam" id="PF03279">
    <property type="entry name" value="Lip_A_acyltrans"/>
    <property type="match status" value="1"/>
</dbReference>
<name>A0A1H3J975_9RHOB</name>
<organism evidence="7 8">
    <name type="scientific">Jannaschia faecimaris</name>
    <dbReference type="NCBI Taxonomy" id="1244108"/>
    <lineage>
        <taxon>Bacteria</taxon>
        <taxon>Pseudomonadati</taxon>
        <taxon>Pseudomonadota</taxon>
        <taxon>Alphaproteobacteria</taxon>
        <taxon>Rhodobacterales</taxon>
        <taxon>Roseobacteraceae</taxon>
        <taxon>Jannaschia</taxon>
    </lineage>
</organism>
<dbReference type="Proteomes" id="UP000198914">
    <property type="component" value="Unassembled WGS sequence"/>
</dbReference>
<evidence type="ECO:0000256" key="6">
    <source>
        <dbReference type="ARBA" id="ARBA00023315"/>
    </source>
</evidence>
<evidence type="ECO:0000256" key="1">
    <source>
        <dbReference type="ARBA" id="ARBA00004533"/>
    </source>
</evidence>
<evidence type="ECO:0000256" key="5">
    <source>
        <dbReference type="ARBA" id="ARBA00023136"/>
    </source>
</evidence>
<keyword evidence="6" id="KW-0012">Acyltransferase</keyword>
<keyword evidence="8" id="KW-1185">Reference proteome</keyword>
<keyword evidence="2" id="KW-1003">Cell membrane</keyword>
<keyword evidence="3" id="KW-0997">Cell inner membrane</keyword>
<dbReference type="STRING" id="1244108.SAMN05444004_101249"/>
<comment type="subcellular location">
    <subcellularLocation>
        <location evidence="1">Cell inner membrane</location>
    </subcellularLocation>
</comment>
<dbReference type="CDD" id="cd07984">
    <property type="entry name" value="LPLAT_LABLAT-like"/>
    <property type="match status" value="1"/>
</dbReference>
<evidence type="ECO:0000256" key="4">
    <source>
        <dbReference type="ARBA" id="ARBA00022679"/>
    </source>
</evidence>
<dbReference type="PANTHER" id="PTHR30606:SF10">
    <property type="entry name" value="PHOSPHATIDYLINOSITOL MANNOSIDE ACYLTRANSFERASE"/>
    <property type="match status" value="1"/>
</dbReference>
<dbReference type="AlphaFoldDB" id="A0A1H3J975"/>
<protein>
    <submittedName>
        <fullName evidence="7">KDO2-lipid IV(A) lauroyltransferase</fullName>
    </submittedName>
</protein>
<keyword evidence="4 7" id="KW-0808">Transferase</keyword>
<evidence type="ECO:0000256" key="2">
    <source>
        <dbReference type="ARBA" id="ARBA00022475"/>
    </source>
</evidence>
<keyword evidence="5" id="KW-0472">Membrane</keyword>
<dbReference type="InterPro" id="IPR004960">
    <property type="entry name" value="LipA_acyltrans"/>
</dbReference>
<proteinExistence type="predicted"/>
<evidence type="ECO:0000313" key="8">
    <source>
        <dbReference type="Proteomes" id="UP000198914"/>
    </source>
</evidence>
<gene>
    <name evidence="7" type="ORF">SAMN05444004_101249</name>
</gene>
<dbReference type="PANTHER" id="PTHR30606">
    <property type="entry name" value="LIPID A BIOSYNTHESIS LAUROYL ACYLTRANSFERASE"/>
    <property type="match status" value="1"/>
</dbReference>
<accession>A0A1H3J975</accession>
<evidence type="ECO:0000313" key="7">
    <source>
        <dbReference type="EMBL" id="SDY36511.1"/>
    </source>
</evidence>
<sequence>MRHAGAVKQLSYWIQGLTLRGLLALVAMFPLPHRRRIVGWVTEKVVRHSPLRHRITDNLHHVWPDISEDRCDAIVTEVGRNVGRSLTGIWFNAEFADEVANLRPDGPGWEALRAAKAHGRGAIVVSGHFGQWEAIRHVLKAAGMEAGAIYRPNNNPYYEPIFRSGIDLGGQPIIPKGRAGYRTMIGHLRSGGFMALLPDQHIGDGSAMPFLGQDAKTSLAAAELALRYDIPLVPAFAPDDGELRVVFEEPIPPTDAKTMMRAFNDRLSSWVTRYPSQWHWLHQRWKISRVKTPKP</sequence>
<dbReference type="GO" id="GO:0005886">
    <property type="term" value="C:plasma membrane"/>
    <property type="evidence" value="ECO:0007669"/>
    <property type="project" value="UniProtKB-SubCell"/>
</dbReference>
<dbReference type="OrthoDB" id="9801955at2"/>
<reference evidence="8" key="1">
    <citation type="submission" date="2016-10" db="EMBL/GenBank/DDBJ databases">
        <authorList>
            <person name="Varghese N."/>
            <person name="Submissions S."/>
        </authorList>
    </citation>
    <scope>NUCLEOTIDE SEQUENCE [LARGE SCALE GENOMIC DNA]</scope>
    <source>
        <strain evidence="8">DSM 100420</strain>
    </source>
</reference>
<evidence type="ECO:0000256" key="3">
    <source>
        <dbReference type="ARBA" id="ARBA00022519"/>
    </source>
</evidence>